<name>A0A4V3BAZ1_9RHOB</name>
<organism evidence="11 12">
    <name type="scientific">Meridianimarinicoccus aquatilis</name>
    <dbReference type="NCBI Taxonomy" id="2552766"/>
    <lineage>
        <taxon>Bacteria</taxon>
        <taxon>Pseudomonadati</taxon>
        <taxon>Pseudomonadota</taxon>
        <taxon>Alphaproteobacteria</taxon>
        <taxon>Rhodobacterales</taxon>
        <taxon>Paracoccaceae</taxon>
        <taxon>Meridianimarinicoccus</taxon>
    </lineage>
</organism>
<dbReference type="GO" id="GO:0016620">
    <property type="term" value="F:oxidoreductase activity, acting on the aldehyde or oxo group of donors, NAD or NADP as acceptor"/>
    <property type="evidence" value="ECO:0007669"/>
    <property type="project" value="InterPro"/>
</dbReference>
<dbReference type="SUPFAM" id="SSF55347">
    <property type="entry name" value="Glyceraldehyde-3-phosphate dehydrogenase-like, C-terminal domain"/>
    <property type="match status" value="1"/>
</dbReference>
<comment type="subunit">
    <text evidence="2">Homotetramer.</text>
</comment>
<evidence type="ECO:0000256" key="7">
    <source>
        <dbReference type="PIRSR" id="PIRSR000149-4"/>
    </source>
</evidence>
<evidence type="ECO:0000313" key="12">
    <source>
        <dbReference type="Proteomes" id="UP000294562"/>
    </source>
</evidence>
<evidence type="ECO:0000256" key="3">
    <source>
        <dbReference type="ARBA" id="ARBA00023002"/>
    </source>
</evidence>
<feature type="binding site" evidence="6">
    <location>
        <position position="63"/>
    </location>
    <ligand>
        <name>NAD(+)</name>
        <dbReference type="ChEBI" id="CHEBI:57540"/>
    </ligand>
</feature>
<gene>
    <name evidence="11" type="primary">gap</name>
    <name evidence="11" type="ORF">E2L05_16590</name>
</gene>
<dbReference type="NCBIfam" id="TIGR01534">
    <property type="entry name" value="GAPDH-I"/>
    <property type="match status" value="1"/>
</dbReference>
<dbReference type="EMBL" id="SMZO01000052">
    <property type="protein sequence ID" value="TDL85009.1"/>
    <property type="molecule type" value="Genomic_DNA"/>
</dbReference>
<dbReference type="AlphaFoldDB" id="A0A4V3BAZ1"/>
<dbReference type="CDD" id="cd18126">
    <property type="entry name" value="GAPDH_I_C"/>
    <property type="match status" value="1"/>
</dbReference>
<evidence type="ECO:0000256" key="2">
    <source>
        <dbReference type="ARBA" id="ARBA00011881"/>
    </source>
</evidence>
<dbReference type="FunFam" id="3.40.50.720:FF:000001">
    <property type="entry name" value="Glyceraldehyde-3-phosphate dehydrogenase"/>
    <property type="match status" value="1"/>
</dbReference>
<dbReference type="Proteomes" id="UP000294562">
    <property type="component" value="Unassembled WGS sequence"/>
</dbReference>
<keyword evidence="6" id="KW-0547">Nucleotide-binding</keyword>
<dbReference type="GO" id="GO:0051287">
    <property type="term" value="F:NAD binding"/>
    <property type="evidence" value="ECO:0007669"/>
    <property type="project" value="InterPro"/>
</dbReference>
<evidence type="ECO:0000256" key="9">
    <source>
        <dbReference type="RuleBase" id="RU361160"/>
    </source>
</evidence>
<feature type="binding site" evidence="6">
    <location>
        <position position="107"/>
    </location>
    <ligand>
        <name>NAD(+)</name>
        <dbReference type="ChEBI" id="CHEBI:57540"/>
    </ligand>
</feature>
<comment type="similarity">
    <text evidence="1 8">Belongs to the glyceraldehyde-3-phosphate dehydrogenase family.</text>
</comment>
<dbReference type="Gene3D" id="3.40.50.720">
    <property type="entry name" value="NAD(P)-binding Rossmann-like Domain"/>
    <property type="match status" value="1"/>
</dbReference>
<dbReference type="InterPro" id="IPR006424">
    <property type="entry name" value="Glyceraldehyde-3-P_DH_1"/>
</dbReference>
<dbReference type="EC" id="1.2.1.-" evidence="9"/>
<comment type="caution">
    <text evidence="11">The sequence shown here is derived from an EMBL/GenBank/DDBJ whole genome shotgun (WGS) entry which is preliminary data.</text>
</comment>
<dbReference type="InterPro" id="IPR020831">
    <property type="entry name" value="GlycerAld/Erythrose_P_DH"/>
</dbReference>
<dbReference type="InterPro" id="IPR020830">
    <property type="entry name" value="GlycerAld_3-P_DH_AS"/>
</dbReference>
<evidence type="ECO:0000256" key="6">
    <source>
        <dbReference type="PIRSR" id="PIRSR000149-3"/>
    </source>
</evidence>
<dbReference type="PRINTS" id="PR00078">
    <property type="entry name" value="G3PDHDRGNASE"/>
</dbReference>
<evidence type="ECO:0000256" key="5">
    <source>
        <dbReference type="PIRSR" id="PIRSR000149-2"/>
    </source>
</evidence>
<dbReference type="InterPro" id="IPR036291">
    <property type="entry name" value="NAD(P)-bd_dom_sf"/>
</dbReference>
<evidence type="ECO:0000256" key="8">
    <source>
        <dbReference type="RuleBase" id="RU000397"/>
    </source>
</evidence>
<dbReference type="OrthoDB" id="9803304at2"/>
<feature type="binding site" evidence="6">
    <location>
        <position position="147"/>
    </location>
    <ligand>
        <name>NAD(+)</name>
        <dbReference type="ChEBI" id="CHEBI:57540"/>
    </ligand>
</feature>
<keyword evidence="12" id="KW-1185">Reference proteome</keyword>
<keyword evidence="3 9" id="KW-0560">Oxidoreductase</keyword>
<dbReference type="GO" id="GO:0006006">
    <property type="term" value="P:glucose metabolic process"/>
    <property type="evidence" value="ECO:0007669"/>
    <property type="project" value="InterPro"/>
</dbReference>
<evidence type="ECO:0000256" key="4">
    <source>
        <dbReference type="PIRSR" id="PIRSR000149-1"/>
    </source>
</evidence>
<evidence type="ECO:0000256" key="1">
    <source>
        <dbReference type="ARBA" id="ARBA00007406"/>
    </source>
</evidence>
<dbReference type="SMART" id="SM00846">
    <property type="entry name" value="Gp_dh_N"/>
    <property type="match status" value="1"/>
</dbReference>
<accession>A0A4V3BAZ1</accession>
<feature type="binding site" evidence="5">
    <location>
        <position position="259"/>
    </location>
    <ligand>
        <name>D-glyceraldehyde 3-phosphate</name>
        <dbReference type="ChEBI" id="CHEBI:59776"/>
    </ligand>
</feature>
<feature type="binding site" evidence="6">
    <location>
        <position position="342"/>
    </location>
    <ligand>
        <name>NAD(+)</name>
        <dbReference type="ChEBI" id="CHEBI:57540"/>
    </ligand>
</feature>
<reference evidence="11 12" key="1">
    <citation type="submission" date="2019-03" db="EMBL/GenBank/DDBJ databases">
        <title>Rhodobacteraceae bacterium SM1902, a new member of the family Rhodobacteraceae isolated from Yantai.</title>
        <authorList>
            <person name="Sun Y."/>
        </authorList>
    </citation>
    <scope>NUCLEOTIDE SEQUENCE [LARGE SCALE GENOMIC DNA]</scope>
    <source>
        <strain evidence="11 12">SM1902</strain>
    </source>
</reference>
<dbReference type="CDD" id="cd05214">
    <property type="entry name" value="GAPDH_I_N"/>
    <property type="match status" value="1"/>
</dbReference>
<dbReference type="PIRSF" id="PIRSF000149">
    <property type="entry name" value="GAP_DH"/>
    <property type="match status" value="1"/>
</dbReference>
<dbReference type="PANTHER" id="PTHR43148">
    <property type="entry name" value="GLYCERALDEHYDE-3-PHOSPHATE DEHYDROGENASE 2"/>
    <property type="match status" value="1"/>
</dbReference>
<feature type="active site" description="Nucleophile" evidence="4">
    <location>
        <position position="178"/>
    </location>
</feature>
<feature type="binding site" evidence="6">
    <location>
        <begin position="39"/>
        <end position="40"/>
    </location>
    <ligand>
        <name>NAD(+)</name>
        <dbReference type="ChEBI" id="CHEBI:57540"/>
    </ligand>
</feature>
<dbReference type="InterPro" id="IPR020829">
    <property type="entry name" value="GlycerAld_3-P_DH_cat"/>
</dbReference>
<feature type="binding site" evidence="5">
    <location>
        <begin position="236"/>
        <end position="237"/>
    </location>
    <ligand>
        <name>D-glyceraldehyde 3-phosphate</name>
        <dbReference type="ChEBI" id="CHEBI:59776"/>
    </ligand>
</feature>
<dbReference type="PROSITE" id="PS00071">
    <property type="entry name" value="GAPDH"/>
    <property type="match status" value="1"/>
</dbReference>
<dbReference type="Pfam" id="PF02800">
    <property type="entry name" value="Gp_dh_C"/>
    <property type="match status" value="1"/>
</dbReference>
<dbReference type="InterPro" id="IPR020828">
    <property type="entry name" value="GlycerAld_3-P_DH_NAD(P)-bd"/>
</dbReference>
<protein>
    <recommendedName>
        <fullName evidence="9">Glyceraldehyde-3-phosphate dehydrogenase</fullName>
        <ecNumber evidence="9">1.2.1.-</ecNumber>
    </recommendedName>
</protein>
<dbReference type="GO" id="GO:0050661">
    <property type="term" value="F:NADP binding"/>
    <property type="evidence" value="ECO:0007669"/>
    <property type="project" value="InterPro"/>
</dbReference>
<sequence>MPDLPIFCAWRVSDAAPSHNVLTKQEKTVTKVAINGFGRIGRNILRAIIESGRTDIEVVAINDLGPVETNAHLLRFDSVHGRFPARVTTTATTIDVGRGPIEVTAIRNPADLPWSDVDVVLECTGIFTSKQACQAHLENGSKRVLISAPGKDADKTIVFGVNDKTLTSDDIVVSNASCTTNCLSPVAKVLDDTVGIVKGFMTTVHSYTGDQPTLDTMHSDLYRARAASLSMIPTSTGAAKAVGLVLPQLNGKLDGVAIRVPTPNVSVVDLTFEAARSTTVEDINAAIHKAAGNGPLQGVLGVTDAPLVSVDFNHDPHSSIFATDQTKVLDGTMVRVLSWYDNEWGFSNRMADTAVAIGKLI</sequence>
<evidence type="ECO:0000313" key="11">
    <source>
        <dbReference type="EMBL" id="TDL85009.1"/>
    </source>
</evidence>
<feature type="binding site" evidence="5">
    <location>
        <position position="208"/>
    </location>
    <ligand>
        <name>D-glyceraldehyde 3-phosphate</name>
        <dbReference type="ChEBI" id="CHEBI:59776"/>
    </ligand>
</feature>
<feature type="site" description="Activates thiol group during catalysis" evidence="7">
    <location>
        <position position="205"/>
    </location>
</feature>
<dbReference type="FunFam" id="3.30.360.10:FF:000002">
    <property type="entry name" value="Glyceraldehyde-3-phosphate dehydrogenase"/>
    <property type="match status" value="1"/>
</dbReference>
<dbReference type="Gene3D" id="3.30.360.10">
    <property type="entry name" value="Dihydrodipicolinate Reductase, domain 2"/>
    <property type="match status" value="1"/>
</dbReference>
<feature type="binding site" evidence="5">
    <location>
        <begin position="177"/>
        <end position="179"/>
    </location>
    <ligand>
        <name>D-glyceraldehyde 3-phosphate</name>
        <dbReference type="ChEBI" id="CHEBI:59776"/>
    </ligand>
</feature>
<proteinExistence type="inferred from homology"/>
<dbReference type="SUPFAM" id="SSF51735">
    <property type="entry name" value="NAD(P)-binding Rossmann-fold domains"/>
    <property type="match status" value="1"/>
</dbReference>
<feature type="domain" description="Glyceraldehyde 3-phosphate dehydrogenase NAD(P) binding" evidence="10">
    <location>
        <begin position="30"/>
        <end position="178"/>
    </location>
</feature>
<dbReference type="Pfam" id="PF00044">
    <property type="entry name" value="Gp_dh_N"/>
    <property type="match status" value="1"/>
</dbReference>
<keyword evidence="6" id="KW-0520">NAD</keyword>
<evidence type="ECO:0000259" key="10">
    <source>
        <dbReference type="SMART" id="SM00846"/>
    </source>
</evidence>